<sequence>MRVNFRMRARTPRVSTTGKILAAFAVSAVAALSLAGCGQKGPLYMPNVPPLPQKPNFETQPDDNAQPSPETAMPASGVQAGELPDTSGTPLSLSPDAELNSAPAAASDAQPASAAAPAQ</sequence>
<dbReference type="KEGG" id="ppai:E1956_04500"/>
<accession>A0A4P7CQJ4</accession>
<dbReference type="InterPro" id="IPR032831">
    <property type="entry name" value="LptM_cons"/>
</dbReference>
<name>A0A4P7CQJ4_9BURK</name>
<organism evidence="8 9">
    <name type="scientific">Paraburkholderia pallida</name>
    <dbReference type="NCBI Taxonomy" id="2547399"/>
    <lineage>
        <taxon>Bacteria</taxon>
        <taxon>Pseudomonadati</taxon>
        <taxon>Pseudomonadota</taxon>
        <taxon>Betaproteobacteria</taxon>
        <taxon>Burkholderiales</taxon>
        <taxon>Burkholderiaceae</taxon>
        <taxon>Paraburkholderia</taxon>
    </lineage>
</organism>
<keyword evidence="6" id="KW-0449">Lipoprotein</keyword>
<evidence type="ECO:0000313" key="9">
    <source>
        <dbReference type="Proteomes" id="UP000295727"/>
    </source>
</evidence>
<feature type="compositionally biased region" description="Polar residues" evidence="7">
    <location>
        <begin position="56"/>
        <end position="69"/>
    </location>
</feature>
<evidence type="ECO:0000256" key="2">
    <source>
        <dbReference type="ARBA" id="ARBA00022729"/>
    </source>
</evidence>
<protein>
    <recommendedName>
        <fullName evidence="10">Lipoprotein-attachment site-containing protein</fullName>
    </recommendedName>
</protein>
<keyword evidence="5" id="KW-0998">Cell outer membrane</keyword>
<gene>
    <name evidence="8" type="ORF">E1956_04500</name>
</gene>
<evidence type="ECO:0000313" key="8">
    <source>
        <dbReference type="EMBL" id="QBQ96504.1"/>
    </source>
</evidence>
<comment type="subcellular location">
    <subcellularLocation>
        <location evidence="1">Cell outer membrane</location>
        <topology evidence="1">Lipid-anchor</topology>
    </subcellularLocation>
</comment>
<evidence type="ECO:0000256" key="1">
    <source>
        <dbReference type="ARBA" id="ARBA00004459"/>
    </source>
</evidence>
<dbReference type="NCBIfam" id="NF047847">
    <property type="entry name" value="SS_mature_LptM"/>
    <property type="match status" value="1"/>
</dbReference>
<dbReference type="Pfam" id="PF13627">
    <property type="entry name" value="LptM_cons"/>
    <property type="match status" value="1"/>
</dbReference>
<evidence type="ECO:0000256" key="7">
    <source>
        <dbReference type="SAM" id="MobiDB-lite"/>
    </source>
</evidence>
<dbReference type="AlphaFoldDB" id="A0A4P7CQJ4"/>
<proteinExistence type="predicted"/>
<evidence type="ECO:0000256" key="6">
    <source>
        <dbReference type="ARBA" id="ARBA00023288"/>
    </source>
</evidence>
<keyword evidence="3" id="KW-0472">Membrane</keyword>
<evidence type="ECO:0000256" key="4">
    <source>
        <dbReference type="ARBA" id="ARBA00023139"/>
    </source>
</evidence>
<feature type="compositionally biased region" description="Low complexity" evidence="7">
    <location>
        <begin position="101"/>
        <end position="119"/>
    </location>
</feature>
<feature type="region of interest" description="Disordered" evidence="7">
    <location>
        <begin position="41"/>
        <end position="119"/>
    </location>
</feature>
<dbReference type="EMBL" id="CP038148">
    <property type="protein sequence ID" value="QBQ96504.1"/>
    <property type="molecule type" value="Genomic_DNA"/>
</dbReference>
<keyword evidence="9" id="KW-1185">Reference proteome</keyword>
<reference evidence="8 9" key="1">
    <citation type="submission" date="2019-03" db="EMBL/GenBank/DDBJ databases">
        <title>Paraburkholderia sp. 7MH5, isolated from subtropical forest soil.</title>
        <authorList>
            <person name="Gao Z.-H."/>
            <person name="Qiu L.-H."/>
        </authorList>
    </citation>
    <scope>NUCLEOTIDE SEQUENCE [LARGE SCALE GENOMIC DNA]</scope>
    <source>
        <strain evidence="8 9">7MH5</strain>
    </source>
</reference>
<keyword evidence="4" id="KW-0564">Palmitate</keyword>
<keyword evidence="2" id="KW-0732">Signal</keyword>
<evidence type="ECO:0008006" key="10">
    <source>
        <dbReference type="Google" id="ProtNLM"/>
    </source>
</evidence>
<evidence type="ECO:0000256" key="3">
    <source>
        <dbReference type="ARBA" id="ARBA00023136"/>
    </source>
</evidence>
<evidence type="ECO:0000256" key="5">
    <source>
        <dbReference type="ARBA" id="ARBA00023237"/>
    </source>
</evidence>
<dbReference type="GO" id="GO:0009279">
    <property type="term" value="C:cell outer membrane"/>
    <property type="evidence" value="ECO:0007669"/>
    <property type="project" value="UniProtKB-SubCell"/>
</dbReference>
<dbReference type="Proteomes" id="UP000295727">
    <property type="component" value="Chromosome 1"/>
</dbReference>
<dbReference type="OrthoDB" id="9035120at2"/>